<keyword evidence="3" id="KW-1185">Reference proteome</keyword>
<feature type="region of interest" description="Disordered" evidence="1">
    <location>
        <begin position="9"/>
        <end position="44"/>
    </location>
</feature>
<dbReference type="Proteomes" id="UP000298663">
    <property type="component" value="Unassembled WGS sequence"/>
</dbReference>
<name>A0A4U5MK85_STECR</name>
<evidence type="ECO:0000313" key="2">
    <source>
        <dbReference type="EMBL" id="TKR69839.1"/>
    </source>
</evidence>
<reference evidence="2 3" key="1">
    <citation type="journal article" date="2015" name="Genome Biol.">
        <title>Comparative genomics of Steinernema reveals deeply conserved gene regulatory networks.</title>
        <authorList>
            <person name="Dillman A.R."/>
            <person name="Macchietto M."/>
            <person name="Porter C.F."/>
            <person name="Rogers A."/>
            <person name="Williams B."/>
            <person name="Antoshechkin I."/>
            <person name="Lee M.M."/>
            <person name="Goodwin Z."/>
            <person name="Lu X."/>
            <person name="Lewis E.E."/>
            <person name="Goodrich-Blair H."/>
            <person name="Stock S.P."/>
            <person name="Adams B.J."/>
            <person name="Sternberg P.W."/>
            <person name="Mortazavi A."/>
        </authorList>
    </citation>
    <scope>NUCLEOTIDE SEQUENCE [LARGE SCALE GENOMIC DNA]</scope>
    <source>
        <strain evidence="2 3">ALL</strain>
    </source>
</reference>
<gene>
    <name evidence="2" type="ORF">L596_021940</name>
</gene>
<protein>
    <submittedName>
        <fullName evidence="2">Uncharacterized protein</fullName>
    </submittedName>
</protein>
<proteinExistence type="predicted"/>
<accession>A0A4U5MK85</accession>
<evidence type="ECO:0000256" key="1">
    <source>
        <dbReference type="SAM" id="MobiDB-lite"/>
    </source>
</evidence>
<reference evidence="2 3" key="2">
    <citation type="journal article" date="2019" name="G3 (Bethesda)">
        <title>Hybrid Assembly of the Genome of the Entomopathogenic Nematode Steinernema carpocapsae Identifies the X-Chromosome.</title>
        <authorList>
            <person name="Serra L."/>
            <person name="Macchietto M."/>
            <person name="Macias-Munoz A."/>
            <person name="McGill C.J."/>
            <person name="Rodriguez I.M."/>
            <person name="Rodriguez B."/>
            <person name="Murad R."/>
            <person name="Mortazavi A."/>
        </authorList>
    </citation>
    <scope>NUCLEOTIDE SEQUENCE [LARGE SCALE GENOMIC DNA]</scope>
    <source>
        <strain evidence="2 3">ALL</strain>
    </source>
</reference>
<dbReference type="AlphaFoldDB" id="A0A4U5MK85"/>
<organism evidence="2 3">
    <name type="scientific">Steinernema carpocapsae</name>
    <name type="common">Entomopathogenic nematode</name>
    <dbReference type="NCBI Taxonomy" id="34508"/>
    <lineage>
        <taxon>Eukaryota</taxon>
        <taxon>Metazoa</taxon>
        <taxon>Ecdysozoa</taxon>
        <taxon>Nematoda</taxon>
        <taxon>Chromadorea</taxon>
        <taxon>Rhabditida</taxon>
        <taxon>Tylenchina</taxon>
        <taxon>Panagrolaimomorpha</taxon>
        <taxon>Strongyloidoidea</taxon>
        <taxon>Steinernematidae</taxon>
        <taxon>Steinernema</taxon>
    </lineage>
</organism>
<comment type="caution">
    <text evidence="2">The sequence shown here is derived from an EMBL/GenBank/DDBJ whole genome shotgun (WGS) entry which is preliminary data.</text>
</comment>
<sequence>MGQHVLRREFLKRLKVRQKPHSPTSLKPKKTLTDGHESQGENSLGCQRDVETMLLSKHLLGAIITSKIEKNVN</sequence>
<evidence type="ECO:0000313" key="3">
    <source>
        <dbReference type="Proteomes" id="UP000298663"/>
    </source>
</evidence>
<dbReference type="EMBL" id="AZBU02000007">
    <property type="protein sequence ID" value="TKR69839.1"/>
    <property type="molecule type" value="Genomic_DNA"/>
</dbReference>